<dbReference type="FunFam" id="3.20.20.450:FF:000001">
    <property type="entry name" value="Cyclic di-GMP phosphodiesterase yahA"/>
    <property type="match status" value="1"/>
</dbReference>
<gene>
    <name evidence="9" type="ORF">AALB_4289</name>
</gene>
<dbReference type="InterPro" id="IPR035965">
    <property type="entry name" value="PAS-like_dom_sf"/>
</dbReference>
<dbReference type="InterPro" id="IPR043128">
    <property type="entry name" value="Rev_trsase/Diguanyl_cyclase"/>
</dbReference>
<dbReference type="EMBL" id="BARX01000047">
    <property type="protein sequence ID" value="GAD04209.1"/>
    <property type="molecule type" value="Genomic_DNA"/>
</dbReference>
<dbReference type="InterPro" id="IPR000014">
    <property type="entry name" value="PAS"/>
</dbReference>
<dbReference type="EC" id="3.1.4.52" evidence="2"/>
<organism evidence="9 10">
    <name type="scientific">Agarivorans albus MKT 106</name>
    <dbReference type="NCBI Taxonomy" id="1331007"/>
    <lineage>
        <taxon>Bacteria</taxon>
        <taxon>Pseudomonadati</taxon>
        <taxon>Pseudomonadota</taxon>
        <taxon>Gammaproteobacteria</taxon>
        <taxon>Alteromonadales</taxon>
        <taxon>Alteromonadaceae</taxon>
        <taxon>Agarivorans</taxon>
    </lineage>
</organism>
<reference evidence="9" key="1">
    <citation type="journal article" date="2013" name="Genome Announc.">
        <title>Draft Genome Sequence of Agarivorans albus Strain MKT 106T, an Agarolytic Marine Bacterium.</title>
        <authorList>
            <person name="Yasuike M."/>
            <person name="Nakamura Y."/>
            <person name="Kai W."/>
            <person name="Fujiwara A."/>
            <person name="Fukui Y."/>
            <person name="Satomi M."/>
            <person name="Sano M."/>
        </authorList>
    </citation>
    <scope>NUCLEOTIDE SEQUENCE [LARGE SCALE GENOMIC DNA]</scope>
</reference>
<dbReference type="GO" id="GO:0071111">
    <property type="term" value="F:cyclic-guanylate-specific phosphodiesterase activity"/>
    <property type="evidence" value="ECO:0007669"/>
    <property type="project" value="UniProtKB-EC"/>
</dbReference>
<evidence type="ECO:0000256" key="1">
    <source>
        <dbReference type="ARBA" id="ARBA00001946"/>
    </source>
</evidence>
<dbReference type="SUPFAM" id="SSF55785">
    <property type="entry name" value="PYP-like sensor domain (PAS domain)"/>
    <property type="match status" value="1"/>
</dbReference>
<evidence type="ECO:0000313" key="10">
    <source>
        <dbReference type="Proteomes" id="UP000014461"/>
    </source>
</evidence>
<dbReference type="SMART" id="SM00091">
    <property type="entry name" value="PAS"/>
    <property type="match status" value="1"/>
</dbReference>
<dbReference type="PANTHER" id="PTHR44757">
    <property type="entry name" value="DIGUANYLATE CYCLASE DGCP"/>
    <property type="match status" value="1"/>
</dbReference>
<dbReference type="Gene3D" id="3.20.20.450">
    <property type="entry name" value="EAL domain"/>
    <property type="match status" value="1"/>
</dbReference>
<feature type="domain" description="GGDEF" evidence="8">
    <location>
        <begin position="333"/>
        <end position="471"/>
    </location>
</feature>
<dbReference type="NCBIfam" id="TIGR00254">
    <property type="entry name" value="GGDEF"/>
    <property type="match status" value="1"/>
</dbReference>
<evidence type="ECO:0000256" key="4">
    <source>
        <dbReference type="ARBA" id="ARBA00051114"/>
    </source>
</evidence>
<evidence type="ECO:0000259" key="5">
    <source>
        <dbReference type="PROSITE" id="PS50112"/>
    </source>
</evidence>
<dbReference type="PROSITE" id="PS50887">
    <property type="entry name" value="GGDEF"/>
    <property type="match status" value="1"/>
</dbReference>
<proteinExistence type="predicted"/>
<feature type="domain" description="PAC" evidence="6">
    <location>
        <begin position="249"/>
        <end position="301"/>
    </location>
</feature>
<dbReference type="InterPro" id="IPR001633">
    <property type="entry name" value="EAL_dom"/>
</dbReference>
<dbReference type="InterPro" id="IPR052155">
    <property type="entry name" value="Biofilm_reg_signaling"/>
</dbReference>
<dbReference type="PROSITE" id="PS50112">
    <property type="entry name" value="PAS"/>
    <property type="match status" value="1"/>
</dbReference>
<dbReference type="SUPFAM" id="SSF55073">
    <property type="entry name" value="Nucleotide cyclase"/>
    <property type="match status" value="1"/>
</dbReference>
<dbReference type="NCBIfam" id="TIGR00229">
    <property type="entry name" value="sensory_box"/>
    <property type="match status" value="1"/>
</dbReference>
<dbReference type="SUPFAM" id="SSF55781">
    <property type="entry name" value="GAF domain-like"/>
    <property type="match status" value="1"/>
</dbReference>
<dbReference type="Pfam" id="PF13426">
    <property type="entry name" value="PAS_9"/>
    <property type="match status" value="1"/>
</dbReference>
<dbReference type="CDD" id="cd01948">
    <property type="entry name" value="EAL"/>
    <property type="match status" value="1"/>
</dbReference>
<evidence type="ECO:0000313" key="9">
    <source>
        <dbReference type="EMBL" id="GAD04209.1"/>
    </source>
</evidence>
<dbReference type="Pfam" id="PF00990">
    <property type="entry name" value="GGDEF"/>
    <property type="match status" value="1"/>
</dbReference>
<dbReference type="SMART" id="SM00052">
    <property type="entry name" value="EAL"/>
    <property type="match status" value="1"/>
</dbReference>
<keyword evidence="3" id="KW-0973">c-di-GMP</keyword>
<dbReference type="CDD" id="cd01949">
    <property type="entry name" value="GGDEF"/>
    <property type="match status" value="1"/>
</dbReference>
<evidence type="ECO:0000259" key="8">
    <source>
        <dbReference type="PROSITE" id="PS50887"/>
    </source>
</evidence>
<dbReference type="SUPFAM" id="SSF141868">
    <property type="entry name" value="EAL domain-like"/>
    <property type="match status" value="1"/>
</dbReference>
<evidence type="ECO:0000256" key="3">
    <source>
        <dbReference type="ARBA" id="ARBA00022636"/>
    </source>
</evidence>
<protein>
    <recommendedName>
        <fullName evidence="2">cyclic-guanylate-specific phosphodiesterase</fullName>
        <ecNumber evidence="2">3.1.4.52</ecNumber>
    </recommendedName>
</protein>
<dbReference type="Pfam" id="PF00563">
    <property type="entry name" value="EAL"/>
    <property type="match status" value="1"/>
</dbReference>
<dbReference type="Gene3D" id="3.30.70.270">
    <property type="match status" value="1"/>
</dbReference>
<feature type="domain" description="EAL" evidence="7">
    <location>
        <begin position="480"/>
        <end position="734"/>
    </location>
</feature>
<dbReference type="Proteomes" id="UP000014461">
    <property type="component" value="Unassembled WGS sequence"/>
</dbReference>
<dbReference type="InterPro" id="IPR035919">
    <property type="entry name" value="EAL_sf"/>
</dbReference>
<sequence>MTTMDNIQPTISVVNSPASSSETSTALTELALALAAKPSEGFFDELISRLAQQVGACEGYIAHFDSRTPSLPCIRYWREGQFIGGKLSPASANLLAEIRARRVVNIDNLQQAHPDYASTQPEIQQPLQGFWAQQIIQQQRVIGYIAFSFSQAKFDHALLEQLLAPFFERLSSEFEVQQQREALSLSAIAFESNEGLIITDVNYRIVKVNKAFSQITGYQQHEVLGQELTEVLGNPSPVFIEEVDGTVRRKGEVERQRKNGQRYTQQETITAVHNDLDSLTHYVVCLQDISANKATEQQIQHLAYFDELTGLPNRRKLREELSLCFSRAKKQHAIGALLFIDLDHFKNINDSLGHAAGDWVLQQVAKRLQELIREGDVLARLGGDEFVLLLADLGESPPHAEQQANIVGKRLIQTISSPYPFDGQSLHIGASVGITLFPGKGQTAEDLLKQADTAMYQAKSAGRRTVIFFDDGMQKQADKRLKLHNALRGALANDELLLYYQPQHMVSTGELVGAEALVRWQPEGKGLVSPTEFIPIAEESDLIIDIGMWVLEQSCKHMAQWQQKGLLLPELSVNVSAKQFHHPEFVDRVEELMTRYSIDGAMLNLEITESVVLGHAEDTIRKMEQLKEMGLRFSIDDFGAGYSSLSYLKRLPVDELKIDRSFIRDIPRDSRDMAIVDAVLAMANHLGFTVTAEGVETRQQLAFLKQQGCTFYQGYLSSKAITAEALERYIQRFQSKFG</sequence>
<evidence type="ECO:0000259" key="7">
    <source>
        <dbReference type="PROSITE" id="PS50883"/>
    </source>
</evidence>
<dbReference type="Gene3D" id="3.30.450.20">
    <property type="entry name" value="PAS domain"/>
    <property type="match status" value="1"/>
</dbReference>
<evidence type="ECO:0000259" key="6">
    <source>
        <dbReference type="PROSITE" id="PS50113"/>
    </source>
</evidence>
<accession>R9PS75</accession>
<dbReference type="SMART" id="SM00267">
    <property type="entry name" value="GGDEF"/>
    <property type="match status" value="1"/>
</dbReference>
<comment type="cofactor">
    <cofactor evidence="1">
        <name>Mg(2+)</name>
        <dbReference type="ChEBI" id="CHEBI:18420"/>
    </cofactor>
</comment>
<dbReference type="PROSITE" id="PS50883">
    <property type="entry name" value="EAL"/>
    <property type="match status" value="1"/>
</dbReference>
<dbReference type="OrthoDB" id="9812358at2"/>
<evidence type="ECO:0000256" key="2">
    <source>
        <dbReference type="ARBA" id="ARBA00012282"/>
    </source>
</evidence>
<keyword evidence="10" id="KW-1185">Reference proteome</keyword>
<dbReference type="CDD" id="cd00130">
    <property type="entry name" value="PAS"/>
    <property type="match status" value="1"/>
</dbReference>
<dbReference type="InterPro" id="IPR000160">
    <property type="entry name" value="GGDEF_dom"/>
</dbReference>
<dbReference type="FunFam" id="3.30.70.270:FF:000001">
    <property type="entry name" value="Diguanylate cyclase domain protein"/>
    <property type="match status" value="1"/>
</dbReference>
<dbReference type="GO" id="GO:0071732">
    <property type="term" value="P:cellular response to nitric oxide"/>
    <property type="evidence" value="ECO:0007669"/>
    <property type="project" value="UniProtKB-ARBA"/>
</dbReference>
<dbReference type="InterPro" id="IPR029787">
    <property type="entry name" value="Nucleotide_cyclase"/>
</dbReference>
<dbReference type="InterPro" id="IPR000700">
    <property type="entry name" value="PAS-assoc_C"/>
</dbReference>
<comment type="caution">
    <text evidence="9">The sequence shown here is derived from an EMBL/GenBank/DDBJ whole genome shotgun (WGS) entry which is preliminary data.</text>
</comment>
<dbReference type="STRING" id="1331007.AALB_4289"/>
<feature type="domain" description="PAS" evidence="5">
    <location>
        <begin position="196"/>
        <end position="232"/>
    </location>
</feature>
<dbReference type="AlphaFoldDB" id="R9PS75"/>
<comment type="catalytic activity">
    <reaction evidence="4">
        <text>3',3'-c-di-GMP + H2O = 5'-phosphoguanylyl(3'-&gt;5')guanosine + H(+)</text>
        <dbReference type="Rhea" id="RHEA:24902"/>
        <dbReference type="ChEBI" id="CHEBI:15377"/>
        <dbReference type="ChEBI" id="CHEBI:15378"/>
        <dbReference type="ChEBI" id="CHEBI:58754"/>
        <dbReference type="ChEBI" id="CHEBI:58805"/>
        <dbReference type="EC" id="3.1.4.52"/>
    </reaction>
    <physiologicalReaction direction="left-to-right" evidence="4">
        <dbReference type="Rhea" id="RHEA:24903"/>
    </physiologicalReaction>
</comment>
<name>R9PS75_AGAAL</name>
<dbReference type="PROSITE" id="PS50113">
    <property type="entry name" value="PAC"/>
    <property type="match status" value="1"/>
</dbReference>
<dbReference type="PANTHER" id="PTHR44757:SF2">
    <property type="entry name" value="BIOFILM ARCHITECTURE MAINTENANCE PROTEIN MBAA"/>
    <property type="match status" value="1"/>
</dbReference>